<dbReference type="InterPro" id="IPR004838">
    <property type="entry name" value="NHTrfase_class1_PyrdxlP-BS"/>
</dbReference>
<keyword evidence="4" id="KW-1185">Reference proteome</keyword>
<dbReference type="EC" id="2.6.1.-" evidence="1"/>
<dbReference type="NCBIfam" id="NF005593">
    <property type="entry name" value="PRK07324.1"/>
    <property type="match status" value="1"/>
</dbReference>
<dbReference type="InterPro" id="IPR015424">
    <property type="entry name" value="PyrdxlP-dep_Trfase"/>
</dbReference>
<feature type="domain" description="Aminotransferase class I/classII large" evidence="2">
    <location>
        <begin position="48"/>
        <end position="360"/>
    </location>
</feature>
<dbReference type="SUPFAM" id="SSF53383">
    <property type="entry name" value="PLP-dependent transferases"/>
    <property type="match status" value="1"/>
</dbReference>
<dbReference type="PROSITE" id="PS00105">
    <property type="entry name" value="AA_TRANSFER_CLASS_1"/>
    <property type="match status" value="1"/>
</dbReference>
<dbReference type="InterPro" id="IPR004839">
    <property type="entry name" value="Aminotransferase_I/II_large"/>
</dbReference>
<organism evidence="3 4">
    <name type="scientific">Ollibium composti</name>
    <dbReference type="NCBI Taxonomy" id="2675109"/>
    <lineage>
        <taxon>Bacteria</taxon>
        <taxon>Pseudomonadati</taxon>
        <taxon>Pseudomonadota</taxon>
        <taxon>Alphaproteobacteria</taxon>
        <taxon>Hyphomicrobiales</taxon>
        <taxon>Phyllobacteriaceae</taxon>
        <taxon>Ollibium</taxon>
    </lineage>
</organism>
<name>A0ABY2Q201_9HYPH</name>
<dbReference type="InterPro" id="IPR015422">
    <property type="entry name" value="PyrdxlP-dep_Trfase_small"/>
</dbReference>
<comment type="similarity">
    <text evidence="1">Belongs to the class-I pyridoxal-phosphate-dependent aminotransferase family.</text>
</comment>
<dbReference type="Pfam" id="PF00155">
    <property type="entry name" value="Aminotran_1_2"/>
    <property type="match status" value="1"/>
</dbReference>
<dbReference type="GO" id="GO:0008483">
    <property type="term" value="F:transaminase activity"/>
    <property type="evidence" value="ECO:0007669"/>
    <property type="project" value="UniProtKB-KW"/>
</dbReference>
<evidence type="ECO:0000313" key="3">
    <source>
        <dbReference type="EMBL" id="THF54826.1"/>
    </source>
</evidence>
<dbReference type="Gene3D" id="3.40.640.10">
    <property type="entry name" value="Type I PLP-dependent aspartate aminotransferase-like (Major domain)"/>
    <property type="match status" value="1"/>
</dbReference>
<comment type="cofactor">
    <cofactor evidence="1">
        <name>pyridoxal 5'-phosphate</name>
        <dbReference type="ChEBI" id="CHEBI:597326"/>
    </cofactor>
</comment>
<keyword evidence="1 3" id="KW-0032">Aminotransferase</keyword>
<dbReference type="Gene3D" id="3.90.1150.10">
    <property type="entry name" value="Aspartate Aminotransferase, domain 1"/>
    <property type="match status" value="1"/>
</dbReference>
<proteinExistence type="inferred from homology"/>
<sequence length="380" mass="41669">MKIREFGVEIWMNAYENDAKFNLAETCVDSITVAELLSMAGRNDTALAELLPMRLGYGAIEGSDRLKDAICRLYQEQKRENVIVTHGTIGANHLVHVALVEPGDTVVSIVPTYQQHTSIPESCGAEVRLLWLKPENGFLPDLAELAELARGAKLIALTNPNNPTGSLIDRTGLEAIAAIARAEGAWVLCDEVYRGIDQEGDGFTPAMCDLYEKGISTCGMSKAFSLAGLRLGWIAAPEEVIRAVFIHRDYTTISVGRLDDHFSALALENSERVLERSRRMTRTNLKILDDWIAGEPKISYVKPKSGTTALLRYDLDMPSAELCRSLQAETGVMLLPGSALDMEGWLRIGYACDTEVLRQGLALFSRFLARQAGAGRSPVP</sequence>
<dbReference type="PANTHER" id="PTHR43510:SF1">
    <property type="entry name" value="AMINOTRANSFERASE FUNCTION, HYPOTHETICAL (EUROFUNG)"/>
    <property type="match status" value="1"/>
</dbReference>
<protein>
    <recommendedName>
        <fullName evidence="1">Aminotransferase</fullName>
        <ecNumber evidence="1">2.6.1.-</ecNumber>
    </recommendedName>
</protein>
<evidence type="ECO:0000256" key="1">
    <source>
        <dbReference type="RuleBase" id="RU000481"/>
    </source>
</evidence>
<reference evidence="3 4" key="1">
    <citation type="submission" date="2019-04" db="EMBL/GenBank/DDBJ databases">
        <title>Mesorhizobium composti sp. nov., isolated from compost.</title>
        <authorList>
            <person name="Lin S.-Y."/>
            <person name="Hameed A."/>
            <person name="Hsieh Y.-T."/>
            <person name="Young C.-C."/>
        </authorList>
    </citation>
    <scope>NUCLEOTIDE SEQUENCE [LARGE SCALE GENOMIC DNA]</scope>
    <source>
        <strain evidence="3 4">CC-YTH430</strain>
    </source>
</reference>
<dbReference type="InterPro" id="IPR015421">
    <property type="entry name" value="PyrdxlP-dep_Trfase_major"/>
</dbReference>
<comment type="caution">
    <text evidence="3">The sequence shown here is derived from an EMBL/GenBank/DDBJ whole genome shotgun (WGS) entry which is preliminary data.</text>
</comment>
<dbReference type="EMBL" id="SSNY01000015">
    <property type="protein sequence ID" value="THF54826.1"/>
    <property type="molecule type" value="Genomic_DNA"/>
</dbReference>
<dbReference type="Proteomes" id="UP000306441">
    <property type="component" value="Unassembled WGS sequence"/>
</dbReference>
<evidence type="ECO:0000313" key="4">
    <source>
        <dbReference type="Proteomes" id="UP000306441"/>
    </source>
</evidence>
<gene>
    <name evidence="3" type="ORF">E6C48_20350</name>
</gene>
<dbReference type="RefSeq" id="WP_136360020.1">
    <property type="nucleotide sequence ID" value="NZ_SSNY01000015.1"/>
</dbReference>
<dbReference type="CDD" id="cd00609">
    <property type="entry name" value="AAT_like"/>
    <property type="match status" value="1"/>
</dbReference>
<dbReference type="PANTHER" id="PTHR43510">
    <property type="entry name" value="AMINOTRANSFERASE FUNCTION, HYPOTHETICAL (EUROFUNG)"/>
    <property type="match status" value="1"/>
</dbReference>
<evidence type="ECO:0000259" key="2">
    <source>
        <dbReference type="Pfam" id="PF00155"/>
    </source>
</evidence>
<accession>A0ABY2Q201</accession>
<keyword evidence="1" id="KW-0808">Transferase</keyword>